<organism evidence="2 3">
    <name type="scientific">Acidianus brierleyi</name>
    <dbReference type="NCBI Taxonomy" id="41673"/>
    <lineage>
        <taxon>Archaea</taxon>
        <taxon>Thermoproteota</taxon>
        <taxon>Thermoprotei</taxon>
        <taxon>Sulfolobales</taxon>
        <taxon>Sulfolobaceae</taxon>
        <taxon>Acidianus</taxon>
    </lineage>
</organism>
<dbReference type="InterPro" id="IPR000835">
    <property type="entry name" value="HTH_MarR-typ"/>
</dbReference>
<dbReference type="SUPFAM" id="SSF46785">
    <property type="entry name" value="Winged helix' DNA-binding domain"/>
    <property type="match status" value="1"/>
</dbReference>
<evidence type="ECO:0000313" key="3">
    <source>
        <dbReference type="Proteomes" id="UP000248044"/>
    </source>
</evidence>
<accession>A0A2U9ICN7</accession>
<feature type="domain" description="HTH marR-type" evidence="1">
    <location>
        <begin position="9"/>
        <end position="65"/>
    </location>
</feature>
<name>A0A2U9ICN7_9CREN</name>
<dbReference type="InterPro" id="IPR011991">
    <property type="entry name" value="ArsR-like_HTH"/>
</dbReference>
<proteinExistence type="predicted"/>
<dbReference type="EMBL" id="CP029289">
    <property type="protein sequence ID" value="AWR93782.1"/>
    <property type="molecule type" value="Genomic_DNA"/>
</dbReference>
<dbReference type="KEGG" id="abri:DFR85_03270"/>
<reference evidence="2 3" key="1">
    <citation type="submission" date="2018-05" db="EMBL/GenBank/DDBJ databases">
        <title>Complete Genome Sequences of Extremely Thermoacidophilic, Metal-Mobilizing Type-Strain Members of the Archaeal Family Sulfolobaceae: Acidianus brierleyi DSM-1651T, Acidianus sulfidivorans DSM-18786T, Metallosphaera hakonensis DSM-7519T, and Metallosphaera prunae DSM-10039T.</title>
        <authorList>
            <person name="Counts J.A."/>
            <person name="Kelly R.M."/>
        </authorList>
    </citation>
    <scope>NUCLEOTIDE SEQUENCE [LARGE SCALE GENOMIC DNA]</scope>
    <source>
        <strain evidence="2 3">DSM 1651</strain>
    </source>
</reference>
<dbReference type="InterPro" id="IPR036390">
    <property type="entry name" value="WH_DNA-bd_sf"/>
</dbReference>
<protein>
    <recommendedName>
        <fullName evidence="1">HTH marR-type domain-containing protein</fullName>
    </recommendedName>
</protein>
<dbReference type="CDD" id="cd00090">
    <property type="entry name" value="HTH_ARSR"/>
    <property type="match status" value="1"/>
</dbReference>
<dbReference type="AlphaFoldDB" id="A0A2U9ICN7"/>
<dbReference type="GO" id="GO:0006355">
    <property type="term" value="P:regulation of DNA-templated transcription"/>
    <property type="evidence" value="ECO:0007669"/>
    <property type="project" value="InterPro"/>
</dbReference>
<gene>
    <name evidence="2" type="ORF">DFR85_03270</name>
</gene>
<evidence type="ECO:0000259" key="1">
    <source>
        <dbReference type="Pfam" id="PF13463"/>
    </source>
</evidence>
<sequence length="72" mass="8474">MKLPKDYRLNDRDLLVLKAIKDGKIILSEIMKYTNLPKTTAYRRVKKLVSLGYVKEVKKEGKIFYIANEENQ</sequence>
<dbReference type="Proteomes" id="UP000248044">
    <property type="component" value="Chromosome"/>
</dbReference>
<dbReference type="Gene3D" id="1.10.10.10">
    <property type="entry name" value="Winged helix-like DNA-binding domain superfamily/Winged helix DNA-binding domain"/>
    <property type="match status" value="1"/>
</dbReference>
<keyword evidence="3" id="KW-1185">Reference proteome</keyword>
<dbReference type="GO" id="GO:0003677">
    <property type="term" value="F:DNA binding"/>
    <property type="evidence" value="ECO:0007669"/>
    <property type="project" value="InterPro"/>
</dbReference>
<evidence type="ECO:0000313" key="2">
    <source>
        <dbReference type="EMBL" id="AWR93782.1"/>
    </source>
</evidence>
<dbReference type="Pfam" id="PF13463">
    <property type="entry name" value="HTH_27"/>
    <property type="match status" value="1"/>
</dbReference>
<dbReference type="RefSeq" id="WP_110269666.1">
    <property type="nucleotide sequence ID" value="NZ_CP029289.2"/>
</dbReference>
<dbReference type="OrthoDB" id="46229at2157"/>
<dbReference type="GeneID" id="36831144"/>
<dbReference type="InterPro" id="IPR036388">
    <property type="entry name" value="WH-like_DNA-bd_sf"/>
</dbReference>